<proteinExistence type="inferred from homology"/>
<dbReference type="InterPro" id="IPR036249">
    <property type="entry name" value="Thioredoxin-like_sf"/>
</dbReference>
<accession>A0A068VL08</accession>
<gene>
    <name evidence="8" type="ORF">GSCOC_T00006050001</name>
</gene>
<dbReference type="SFLD" id="SFLDG00358">
    <property type="entry name" value="Main_(cytGST)"/>
    <property type="match status" value="1"/>
</dbReference>
<evidence type="ECO:0000256" key="4">
    <source>
        <dbReference type="ARBA" id="ARBA00047960"/>
    </source>
</evidence>
<dbReference type="CDD" id="cd03187">
    <property type="entry name" value="GST_C_Phi"/>
    <property type="match status" value="1"/>
</dbReference>
<feature type="domain" description="GST C-terminal" evidence="7">
    <location>
        <begin position="89"/>
        <end position="213"/>
    </location>
</feature>
<dbReference type="GO" id="GO:0006749">
    <property type="term" value="P:glutathione metabolic process"/>
    <property type="evidence" value="ECO:0007669"/>
    <property type="project" value="TreeGrafter"/>
</dbReference>
<comment type="similarity">
    <text evidence="1">Belongs to the GST superfamily. Phi family.</text>
</comment>
<dbReference type="PROSITE" id="PS50405">
    <property type="entry name" value="GST_CTER"/>
    <property type="match status" value="1"/>
</dbReference>
<dbReference type="InterPro" id="IPR036282">
    <property type="entry name" value="Glutathione-S-Trfase_C_sf"/>
</dbReference>
<dbReference type="GO" id="GO:0004364">
    <property type="term" value="F:glutathione transferase activity"/>
    <property type="evidence" value="ECO:0007669"/>
    <property type="project" value="UniProtKB-EC"/>
</dbReference>
<dbReference type="InterPro" id="IPR004046">
    <property type="entry name" value="GST_C"/>
</dbReference>
<dbReference type="InterPro" id="IPR034347">
    <property type="entry name" value="GST_Phi_C"/>
</dbReference>
<comment type="catalytic activity">
    <reaction evidence="4">
        <text>RX + glutathione = an S-substituted glutathione + a halide anion + H(+)</text>
        <dbReference type="Rhea" id="RHEA:16437"/>
        <dbReference type="ChEBI" id="CHEBI:15378"/>
        <dbReference type="ChEBI" id="CHEBI:16042"/>
        <dbReference type="ChEBI" id="CHEBI:17792"/>
        <dbReference type="ChEBI" id="CHEBI:57925"/>
        <dbReference type="ChEBI" id="CHEBI:90779"/>
        <dbReference type="EC" id="2.5.1.18"/>
    </reaction>
</comment>
<dbReference type="OMA" id="WASVEQN"/>
<evidence type="ECO:0000259" key="6">
    <source>
        <dbReference type="PROSITE" id="PS50404"/>
    </source>
</evidence>
<dbReference type="SUPFAM" id="SSF52833">
    <property type="entry name" value="Thioredoxin-like"/>
    <property type="match status" value="1"/>
</dbReference>
<dbReference type="SFLD" id="SFLDS00019">
    <property type="entry name" value="Glutathione_Transferase_(cytos"/>
    <property type="match status" value="1"/>
</dbReference>
<dbReference type="InParanoid" id="A0A068VL08"/>
<dbReference type="FunCoup" id="A0A068VL08">
    <property type="interactions" value="455"/>
</dbReference>
<name>A0A068VL08_COFCA</name>
<dbReference type="CDD" id="cd03053">
    <property type="entry name" value="GST_N_Phi"/>
    <property type="match status" value="1"/>
</dbReference>
<keyword evidence="9" id="KW-1185">Reference proteome</keyword>
<dbReference type="Proteomes" id="UP000295252">
    <property type="component" value="Unassembled WGS sequence"/>
</dbReference>
<dbReference type="InterPro" id="IPR010987">
    <property type="entry name" value="Glutathione-S-Trfase_C-like"/>
</dbReference>
<dbReference type="PROSITE" id="PS50404">
    <property type="entry name" value="GST_NTER"/>
    <property type="match status" value="1"/>
</dbReference>
<dbReference type="FunFam" id="3.40.30.10:FF:000016">
    <property type="entry name" value="Glutathione S-transferase F2"/>
    <property type="match status" value="1"/>
</dbReference>
<keyword evidence="3" id="KW-0808">Transferase</keyword>
<dbReference type="Pfam" id="PF00043">
    <property type="entry name" value="GST_C"/>
    <property type="match status" value="1"/>
</dbReference>
<dbReference type="FunFam" id="1.20.1050.10:FF:000004">
    <property type="entry name" value="Glutathione S-transferase F2"/>
    <property type="match status" value="1"/>
</dbReference>
<sequence length="213" mass="24263">MAVKVYGPVTAGCPQRVLVCLVEMGVDFEVVHVDLETGDHKKPEFLPLQPFGQVPVVEDGDFRLFESRAIVRYYASKNAEHGPNLLGTTLEEKALVDQWLEVESHNFNDMIYGLVLQLEVLPRMGKSTDFKLVQKFVDNLDKVLDVYEERLSKSKYLAGDYYTIADMCHLPGITFLLTGNGFGHLIRERKSVNSWWNDISGRPAWKKVLELMK</sequence>
<organism evidence="8 9">
    <name type="scientific">Coffea canephora</name>
    <name type="common">Robusta coffee</name>
    <dbReference type="NCBI Taxonomy" id="49390"/>
    <lineage>
        <taxon>Eukaryota</taxon>
        <taxon>Viridiplantae</taxon>
        <taxon>Streptophyta</taxon>
        <taxon>Embryophyta</taxon>
        <taxon>Tracheophyta</taxon>
        <taxon>Spermatophyta</taxon>
        <taxon>Magnoliopsida</taxon>
        <taxon>eudicotyledons</taxon>
        <taxon>Gunneridae</taxon>
        <taxon>Pentapetalae</taxon>
        <taxon>asterids</taxon>
        <taxon>lamiids</taxon>
        <taxon>Gentianales</taxon>
        <taxon>Rubiaceae</taxon>
        <taxon>Ixoroideae</taxon>
        <taxon>Gardenieae complex</taxon>
        <taxon>Bertiereae - Coffeeae clade</taxon>
        <taxon>Coffeeae</taxon>
        <taxon>Coffea</taxon>
    </lineage>
</organism>
<evidence type="ECO:0000256" key="3">
    <source>
        <dbReference type="ARBA" id="ARBA00022679"/>
    </source>
</evidence>
<dbReference type="Gene3D" id="3.40.30.10">
    <property type="entry name" value="Glutaredoxin"/>
    <property type="match status" value="1"/>
</dbReference>
<evidence type="ECO:0000256" key="2">
    <source>
        <dbReference type="ARBA" id="ARBA00012452"/>
    </source>
</evidence>
<dbReference type="SUPFAM" id="SSF47616">
    <property type="entry name" value="GST C-terminal domain-like"/>
    <property type="match status" value="1"/>
</dbReference>
<dbReference type="AlphaFoldDB" id="A0A068VL08"/>
<dbReference type="STRING" id="49390.A0A068VL08"/>
<evidence type="ECO:0000259" key="7">
    <source>
        <dbReference type="PROSITE" id="PS50405"/>
    </source>
</evidence>
<dbReference type="OrthoDB" id="422574at2759"/>
<dbReference type="InterPro" id="IPR040079">
    <property type="entry name" value="Glutathione_S-Trfase"/>
</dbReference>
<dbReference type="GO" id="GO:0043295">
    <property type="term" value="F:glutathione binding"/>
    <property type="evidence" value="ECO:0007669"/>
    <property type="project" value="TreeGrafter"/>
</dbReference>
<dbReference type="PANTHER" id="PTHR43900">
    <property type="entry name" value="GLUTATHIONE S-TRANSFERASE RHO"/>
    <property type="match status" value="1"/>
</dbReference>
<dbReference type="GO" id="GO:0009407">
    <property type="term" value="P:toxin catabolic process"/>
    <property type="evidence" value="ECO:0007669"/>
    <property type="project" value="UniProtKB-ARBA"/>
</dbReference>
<dbReference type="InterPro" id="IPR004045">
    <property type="entry name" value="Glutathione_S-Trfase_N"/>
</dbReference>
<dbReference type="PhylomeDB" id="A0A068VL08"/>
<dbReference type="Pfam" id="PF02798">
    <property type="entry name" value="GST_N"/>
    <property type="match status" value="1"/>
</dbReference>
<evidence type="ECO:0000313" key="9">
    <source>
        <dbReference type="Proteomes" id="UP000295252"/>
    </source>
</evidence>
<reference evidence="9" key="1">
    <citation type="journal article" date="2014" name="Science">
        <title>The coffee genome provides insight into the convergent evolution of caffeine biosynthesis.</title>
        <authorList>
            <person name="Denoeud F."/>
            <person name="Carretero-Paulet L."/>
            <person name="Dereeper A."/>
            <person name="Droc G."/>
            <person name="Guyot R."/>
            <person name="Pietrella M."/>
            <person name="Zheng C."/>
            <person name="Alberti A."/>
            <person name="Anthony F."/>
            <person name="Aprea G."/>
            <person name="Aury J.M."/>
            <person name="Bento P."/>
            <person name="Bernard M."/>
            <person name="Bocs S."/>
            <person name="Campa C."/>
            <person name="Cenci A."/>
            <person name="Combes M.C."/>
            <person name="Crouzillat D."/>
            <person name="Da Silva C."/>
            <person name="Daddiego L."/>
            <person name="De Bellis F."/>
            <person name="Dussert S."/>
            <person name="Garsmeur O."/>
            <person name="Gayraud T."/>
            <person name="Guignon V."/>
            <person name="Jahn K."/>
            <person name="Jamilloux V."/>
            <person name="Joet T."/>
            <person name="Labadie K."/>
            <person name="Lan T."/>
            <person name="Leclercq J."/>
            <person name="Lepelley M."/>
            <person name="Leroy T."/>
            <person name="Li L.T."/>
            <person name="Librado P."/>
            <person name="Lopez L."/>
            <person name="Munoz A."/>
            <person name="Noel B."/>
            <person name="Pallavicini A."/>
            <person name="Perrotta G."/>
            <person name="Poncet V."/>
            <person name="Pot D."/>
            <person name="Priyono X."/>
            <person name="Rigoreau M."/>
            <person name="Rouard M."/>
            <person name="Rozas J."/>
            <person name="Tranchant-Dubreuil C."/>
            <person name="VanBuren R."/>
            <person name="Zhang Q."/>
            <person name="Andrade A.C."/>
            <person name="Argout X."/>
            <person name="Bertrand B."/>
            <person name="de Kochko A."/>
            <person name="Graziosi G."/>
            <person name="Henry R.J."/>
            <person name="Jayarama X."/>
            <person name="Ming R."/>
            <person name="Nagai C."/>
            <person name="Rounsley S."/>
            <person name="Sankoff D."/>
            <person name="Giuliano G."/>
            <person name="Albert V.A."/>
            <person name="Wincker P."/>
            <person name="Lashermes P."/>
        </authorList>
    </citation>
    <scope>NUCLEOTIDE SEQUENCE [LARGE SCALE GENOMIC DNA]</scope>
    <source>
        <strain evidence="9">cv. DH200-94</strain>
    </source>
</reference>
<dbReference type="EMBL" id="HG742176">
    <property type="protein sequence ID" value="CDP21282.1"/>
    <property type="molecule type" value="Genomic_DNA"/>
</dbReference>
<dbReference type="Gene3D" id="1.20.1050.10">
    <property type="match status" value="1"/>
</dbReference>
<evidence type="ECO:0000313" key="8">
    <source>
        <dbReference type="EMBL" id="CDP21282.1"/>
    </source>
</evidence>
<evidence type="ECO:0000256" key="5">
    <source>
        <dbReference type="ARBA" id="ARBA00081070"/>
    </source>
</evidence>
<dbReference type="Gramene" id="CDP21282">
    <property type="protein sequence ID" value="CDP21282"/>
    <property type="gene ID" value="GSCOC_T00006050001"/>
</dbReference>
<dbReference type="GO" id="GO:0005737">
    <property type="term" value="C:cytoplasm"/>
    <property type="evidence" value="ECO:0007669"/>
    <property type="project" value="TreeGrafter"/>
</dbReference>
<evidence type="ECO:0000256" key="1">
    <source>
        <dbReference type="ARBA" id="ARBA00010128"/>
    </source>
</evidence>
<dbReference type="EC" id="2.5.1.18" evidence="2"/>
<dbReference type="PANTHER" id="PTHR43900:SF54">
    <property type="entry name" value="GLUTATHIONE S-TRANSFERASE F12"/>
    <property type="match status" value="1"/>
</dbReference>
<feature type="domain" description="GST N-terminal" evidence="6">
    <location>
        <begin position="1"/>
        <end position="82"/>
    </location>
</feature>
<protein>
    <recommendedName>
        <fullName evidence="2">glutathione transferase</fullName>
        <ecNumber evidence="2">2.5.1.18</ecNumber>
    </recommendedName>
    <alternativeName>
        <fullName evidence="5">GST class-phi</fullName>
    </alternativeName>
</protein>